<keyword evidence="3" id="KW-1185">Reference proteome</keyword>
<dbReference type="RefSeq" id="WP_230549029.1">
    <property type="nucleotide sequence ID" value="NZ_JAJISD010000001.1"/>
</dbReference>
<dbReference type="Proteomes" id="UP001198862">
    <property type="component" value="Unassembled WGS sequence"/>
</dbReference>
<dbReference type="Gene3D" id="1.20.1050.10">
    <property type="match status" value="2"/>
</dbReference>
<accession>A0ABS8KP32</accession>
<reference evidence="2 3" key="1">
    <citation type="submission" date="2021-11" db="EMBL/GenBank/DDBJ databases">
        <authorList>
            <person name="Lee D.-H."/>
            <person name="Kim S.-B."/>
        </authorList>
    </citation>
    <scope>NUCLEOTIDE SEQUENCE [LARGE SCALE GENOMIC DNA]</scope>
    <source>
        <strain evidence="2 3">KCTC 52223</strain>
    </source>
</reference>
<sequence length="330" mass="36030">MTYRIYGSELSPYSVKVRSFFRYKKIDHEWIPRSPAVQAEFQKYAKLPLVPLVVTPEGEGVQDSTPILERFETSHSEPSVTPADPALAFVSALLEEYGDEWGNKWMFHYRWRYQPDVWSTAERIALQMMGAQGTLAVAQARAAVAERMTGRLGFVGSNTATEPVIEASFAKALGLIEAHLASRPYLLGGRPAMADFGLWGQLYEAATDPTPGALMRASAPKVMAWVQRMLSPREEGAFETLDALAPTLEPLLSQEVGALFLPWSAANAAAIGRGDKSFTVNLGEVSWAQEPQKYHARSLAEIRAKFAAARGASGLEPLLAKTGCLAILAG</sequence>
<dbReference type="SUPFAM" id="SSF47616">
    <property type="entry name" value="GST C-terminal domain-like"/>
    <property type="match status" value="1"/>
</dbReference>
<gene>
    <name evidence="2" type="ORF">LJ725_02475</name>
</gene>
<dbReference type="CDD" id="cd00570">
    <property type="entry name" value="GST_N_family"/>
    <property type="match status" value="1"/>
</dbReference>
<evidence type="ECO:0000313" key="2">
    <source>
        <dbReference type="EMBL" id="MCC8427813.1"/>
    </source>
</evidence>
<proteinExistence type="predicted"/>
<dbReference type="Gene3D" id="3.40.30.10">
    <property type="entry name" value="Glutaredoxin"/>
    <property type="match status" value="1"/>
</dbReference>
<evidence type="ECO:0000313" key="3">
    <source>
        <dbReference type="Proteomes" id="UP001198862"/>
    </source>
</evidence>
<dbReference type="InterPro" id="IPR004045">
    <property type="entry name" value="Glutathione_S-Trfase_N"/>
</dbReference>
<dbReference type="Pfam" id="PF13417">
    <property type="entry name" value="GST_N_3"/>
    <property type="match status" value="1"/>
</dbReference>
<feature type="domain" description="GST C-terminal" evidence="1">
    <location>
        <begin position="120"/>
        <end position="248"/>
    </location>
</feature>
<dbReference type="InterPro" id="IPR036282">
    <property type="entry name" value="Glutathione-S-Trfase_C_sf"/>
</dbReference>
<dbReference type="Pfam" id="PF13410">
    <property type="entry name" value="GST_C_2"/>
    <property type="match status" value="1"/>
</dbReference>
<organism evidence="2 3">
    <name type="scientific">Reyranella aquatilis</name>
    <dbReference type="NCBI Taxonomy" id="2035356"/>
    <lineage>
        <taxon>Bacteria</taxon>
        <taxon>Pseudomonadati</taxon>
        <taxon>Pseudomonadota</taxon>
        <taxon>Alphaproteobacteria</taxon>
        <taxon>Hyphomicrobiales</taxon>
        <taxon>Reyranellaceae</taxon>
        <taxon>Reyranella</taxon>
    </lineage>
</organism>
<dbReference type="PANTHER" id="PTHR12289:SF67">
    <property type="match status" value="1"/>
</dbReference>
<dbReference type="EMBL" id="JAJISD010000001">
    <property type="protein sequence ID" value="MCC8427813.1"/>
    <property type="molecule type" value="Genomic_DNA"/>
</dbReference>
<dbReference type="CDD" id="cd00299">
    <property type="entry name" value="GST_C_family"/>
    <property type="match status" value="1"/>
</dbReference>
<name>A0ABS8KP32_9HYPH</name>
<dbReference type="InterPro" id="IPR050931">
    <property type="entry name" value="Mito_Protein_Transport_Metaxin"/>
</dbReference>
<dbReference type="InterPro" id="IPR010987">
    <property type="entry name" value="Glutathione-S-Trfase_C-like"/>
</dbReference>
<dbReference type="InterPro" id="IPR036249">
    <property type="entry name" value="Thioredoxin-like_sf"/>
</dbReference>
<dbReference type="PROSITE" id="PS50405">
    <property type="entry name" value="GST_CTER"/>
    <property type="match status" value="1"/>
</dbReference>
<dbReference type="PANTHER" id="PTHR12289">
    <property type="entry name" value="METAXIN RELATED"/>
    <property type="match status" value="1"/>
</dbReference>
<dbReference type="SUPFAM" id="SSF52833">
    <property type="entry name" value="Thioredoxin-like"/>
    <property type="match status" value="1"/>
</dbReference>
<evidence type="ECO:0000259" key="1">
    <source>
        <dbReference type="PROSITE" id="PS50405"/>
    </source>
</evidence>
<comment type="caution">
    <text evidence="2">The sequence shown here is derived from an EMBL/GenBank/DDBJ whole genome shotgun (WGS) entry which is preliminary data.</text>
</comment>
<protein>
    <submittedName>
        <fullName evidence="2">Glutathione S-transferase family protein</fullName>
    </submittedName>
</protein>